<evidence type="ECO:0000256" key="5">
    <source>
        <dbReference type="SAM" id="Phobius"/>
    </source>
</evidence>
<keyword evidence="3 5" id="KW-1133">Transmembrane helix</keyword>
<sequence>MSSSYCFGLKGRELGSWKLFLISLSSMLGVGVFLKSKTLSELSHFEIWPILALFCLAGFLIISMTFVFTKLVKQHSLSGRSFIEWVEEYCGLNFRNWAIRFTRDFAQPIGLITTSLYLLQWIMGESFLWVWESAVLALLLGGAISTLTAFSFKWAERLQRCLSCCIFITMIVFTIFGVISIFRSDANNGNGAAQQLNTAGFNSLSGWTIMLSGLPSIFFMYDGFYSVLALKTRAKAQIAFSKLVLYSMAIVTLLYFALIAISLLGDKKGGDFLNFYNLKNDKNLKDVLTILIMLTFLSSLNVSTICGSNQLVNLYLKYNFNSFNSLKRQIINRGKHLKKFGIETRLSVWLFLLKRIVIIALTLAAIAQLNYWISSSDRAIFWQLNDTLAELNSLVIFCLLGIVIWIASFRELSYWAKPLYRFSSLSIFVGAIYYILNSLYSFISTHQIIYLFKLIFLGITVIAPAFPWLKTNWVLITRKKYNLIRQSHELKGSFNLLFLGAQSNNPL</sequence>
<dbReference type="RefSeq" id="WP_015511614.1">
    <property type="nucleotide sequence ID" value="NC_021007.1"/>
</dbReference>
<feature type="transmembrane region" description="Helical" evidence="5">
    <location>
        <begin position="387"/>
        <end position="407"/>
    </location>
</feature>
<keyword evidence="4 5" id="KW-0472">Membrane</keyword>
<name>G8C351_9MOLU</name>
<dbReference type="PATRIC" id="fig|1116213.3.peg.242"/>
<dbReference type="HOGENOM" id="CLU_542705_0_0_14"/>
<dbReference type="Gene3D" id="1.20.1740.10">
    <property type="entry name" value="Amino acid/polyamine transporter I"/>
    <property type="match status" value="1"/>
</dbReference>
<feature type="transmembrane region" description="Helical" evidence="5">
    <location>
        <begin position="419"/>
        <end position="436"/>
    </location>
</feature>
<dbReference type="AlphaFoldDB" id="G8C351"/>
<accession>G8C351</accession>
<proteinExistence type="predicted"/>
<keyword evidence="2 5" id="KW-0812">Transmembrane</keyword>
<evidence type="ECO:0000256" key="1">
    <source>
        <dbReference type="ARBA" id="ARBA00004141"/>
    </source>
</evidence>
<feature type="transmembrane region" description="Helical" evidence="5">
    <location>
        <begin position="129"/>
        <end position="150"/>
    </location>
</feature>
<feature type="transmembrane region" description="Helical" evidence="5">
    <location>
        <begin position="448"/>
        <end position="469"/>
    </location>
</feature>
<comment type="subcellular location">
    <subcellularLocation>
        <location evidence="1">Membrane</location>
        <topology evidence="1">Multi-pass membrane protein</topology>
    </subcellularLocation>
</comment>
<dbReference type="InterPro" id="IPR004841">
    <property type="entry name" value="AA-permease/SLC12A_dom"/>
</dbReference>
<dbReference type="EMBL" id="HE613254">
    <property type="protein sequence ID" value="CCE66749.1"/>
    <property type="molecule type" value="Genomic_DNA"/>
</dbReference>
<feature type="transmembrane region" description="Helical" evidence="5">
    <location>
        <begin position="287"/>
        <end position="307"/>
    </location>
</feature>
<feature type="transmembrane region" description="Helical" evidence="5">
    <location>
        <begin position="162"/>
        <end position="184"/>
    </location>
</feature>
<dbReference type="GO" id="GO:0016020">
    <property type="term" value="C:membrane"/>
    <property type="evidence" value="ECO:0007669"/>
    <property type="project" value="UniProtKB-SubCell"/>
</dbReference>
<evidence type="ECO:0000313" key="7">
    <source>
        <dbReference type="EMBL" id="CCE66749.1"/>
    </source>
</evidence>
<evidence type="ECO:0000256" key="4">
    <source>
        <dbReference type="ARBA" id="ARBA00023136"/>
    </source>
</evidence>
<feature type="transmembrane region" description="Helical" evidence="5">
    <location>
        <begin position="346"/>
        <end position="367"/>
    </location>
</feature>
<dbReference type="KEGG" id="mhb:MHM_02310"/>
<feature type="transmembrane region" description="Helical" evidence="5">
    <location>
        <begin position="47"/>
        <end position="68"/>
    </location>
</feature>
<gene>
    <name evidence="7" type="primary">potE</name>
    <name evidence="7" type="ORF">MHM_02310</name>
</gene>
<feature type="transmembrane region" description="Helical" evidence="5">
    <location>
        <begin position="204"/>
        <end position="222"/>
    </location>
</feature>
<feature type="transmembrane region" description="Helical" evidence="5">
    <location>
        <begin position="17"/>
        <end position="35"/>
    </location>
</feature>
<feature type="transmembrane region" description="Helical" evidence="5">
    <location>
        <begin position="243"/>
        <end position="265"/>
    </location>
</feature>
<evidence type="ECO:0000256" key="3">
    <source>
        <dbReference type="ARBA" id="ARBA00022989"/>
    </source>
</evidence>
<evidence type="ECO:0000259" key="6">
    <source>
        <dbReference type="Pfam" id="PF00324"/>
    </source>
</evidence>
<feature type="domain" description="Amino acid permease/ SLC12A" evidence="6">
    <location>
        <begin position="19"/>
        <end position="312"/>
    </location>
</feature>
<evidence type="ECO:0000256" key="2">
    <source>
        <dbReference type="ARBA" id="ARBA00022692"/>
    </source>
</evidence>
<organism evidence="7">
    <name type="scientific">Candidatus Mycoplasma haematominutum 'Birmingham 1'</name>
    <dbReference type="NCBI Taxonomy" id="1116213"/>
    <lineage>
        <taxon>Bacteria</taxon>
        <taxon>Bacillati</taxon>
        <taxon>Mycoplasmatota</taxon>
        <taxon>Mollicutes</taxon>
        <taxon>Mycoplasmataceae</taxon>
        <taxon>Mycoplasma</taxon>
    </lineage>
</organism>
<dbReference type="OrthoDB" id="396925at2"/>
<dbReference type="Pfam" id="PF00324">
    <property type="entry name" value="AA_permease"/>
    <property type="match status" value="1"/>
</dbReference>
<reference evidence="7" key="2">
    <citation type="submission" date="2011-11" db="EMBL/GenBank/DDBJ databases">
        <authorList>
            <person name="Barker E."/>
        </authorList>
    </citation>
    <scope>NUCLEOTIDE SEQUENCE</scope>
    <source>
        <strain evidence="7">Birmingham 1</strain>
    </source>
</reference>
<dbReference type="GO" id="GO:0055085">
    <property type="term" value="P:transmembrane transport"/>
    <property type="evidence" value="ECO:0007669"/>
    <property type="project" value="InterPro"/>
</dbReference>
<reference evidence="7" key="1">
    <citation type="submission" date="2011-11" db="EMBL/GenBank/DDBJ databases">
        <title>Complete genome sequence of Candidatus Mycoplasma haemominutum.</title>
        <authorList>
            <person name="Barker E.N."/>
            <person name="Darby A.C."/>
            <person name="Helps C.R."/>
            <person name="Peters I.R."/>
            <person name="Hughes M.A."/>
            <person name="Radford A.D."/>
            <person name="Novacco M."/>
            <person name="Boretti F."/>
            <person name="Hofmann-Lehmann R."/>
            <person name="Tasker S."/>
        </authorList>
    </citation>
    <scope>NUCLEOTIDE SEQUENCE</scope>
    <source>
        <strain evidence="7">Birmingham 1</strain>
    </source>
</reference>
<protein>
    <submittedName>
        <fullName evidence="7">Amino acid permease</fullName>
    </submittedName>
</protein>